<protein>
    <submittedName>
        <fullName evidence="3">Alpha/beta hydrolase</fullName>
    </submittedName>
</protein>
<dbReference type="PANTHER" id="PTHR48081">
    <property type="entry name" value="AB HYDROLASE SUPERFAMILY PROTEIN C4A8.06C"/>
    <property type="match status" value="1"/>
</dbReference>
<name>A0ABV1K117_9PSEU</name>
<dbReference type="Pfam" id="PF07859">
    <property type="entry name" value="Abhydrolase_3"/>
    <property type="match status" value="1"/>
</dbReference>
<dbReference type="EMBL" id="JBEDNP010000020">
    <property type="protein sequence ID" value="MEQ3541902.1"/>
    <property type="molecule type" value="Genomic_DNA"/>
</dbReference>
<dbReference type="InterPro" id="IPR029058">
    <property type="entry name" value="AB_hydrolase_fold"/>
</dbReference>
<keyword evidence="1 3" id="KW-0378">Hydrolase</keyword>
<evidence type="ECO:0000256" key="1">
    <source>
        <dbReference type="ARBA" id="ARBA00022801"/>
    </source>
</evidence>
<feature type="domain" description="Alpha/beta hydrolase fold-3" evidence="2">
    <location>
        <begin position="85"/>
        <end position="292"/>
    </location>
</feature>
<keyword evidence="4" id="KW-1185">Reference proteome</keyword>
<dbReference type="InterPro" id="IPR013094">
    <property type="entry name" value="AB_hydrolase_3"/>
</dbReference>
<dbReference type="PANTHER" id="PTHR48081:SF8">
    <property type="entry name" value="ALPHA_BETA HYDROLASE FOLD-3 DOMAIN-CONTAINING PROTEIN-RELATED"/>
    <property type="match status" value="1"/>
</dbReference>
<proteinExistence type="predicted"/>
<dbReference type="Proteomes" id="UP001464923">
    <property type="component" value="Unassembled WGS sequence"/>
</dbReference>
<evidence type="ECO:0000259" key="2">
    <source>
        <dbReference type="Pfam" id="PF07859"/>
    </source>
</evidence>
<dbReference type="RefSeq" id="WP_345643357.1">
    <property type="nucleotide sequence ID" value="NZ_BAABLY010000016.1"/>
</dbReference>
<dbReference type="SUPFAM" id="SSF53474">
    <property type="entry name" value="alpha/beta-Hydrolases"/>
    <property type="match status" value="1"/>
</dbReference>
<reference evidence="3 4" key="1">
    <citation type="submission" date="2024-03" db="EMBL/GenBank/DDBJ databases">
        <title>Draft genome sequence of Pseudonocardia tropica JCM 19149.</title>
        <authorList>
            <person name="Butdee W."/>
            <person name="Duangmal K."/>
        </authorList>
    </citation>
    <scope>NUCLEOTIDE SEQUENCE [LARGE SCALE GENOMIC DNA]</scope>
    <source>
        <strain evidence="3 4">JCM 19149</strain>
    </source>
</reference>
<accession>A0ABV1K117</accession>
<organism evidence="3 4">
    <name type="scientific">Pseudonocardia tropica</name>
    <dbReference type="NCBI Taxonomy" id="681289"/>
    <lineage>
        <taxon>Bacteria</taxon>
        <taxon>Bacillati</taxon>
        <taxon>Actinomycetota</taxon>
        <taxon>Actinomycetes</taxon>
        <taxon>Pseudonocardiales</taxon>
        <taxon>Pseudonocardiaceae</taxon>
        <taxon>Pseudonocardia</taxon>
    </lineage>
</organism>
<sequence>MSVTRPQYDAELKAGLAVVGGVFPPTITPDLIGFMRRSYASPPLEAVMRERGIARQDHVIAGHGGDPIEVSVLRPAGDADRRPCVVYVHSGGLMFGDRFSGADTVLDWVDGMGVVLVTVEYRLAPEFPDPYPREDCYRALEWVAANTVQLGIRRDRILLAGASSGGGIVAGMALAARDRGGPVACGQVLDYPMLDDRGLTASTGQFDGVGVWDRISNETGWTALLGERRGGPDVSPYAAPARAHDLAGLPPAFLDVGAAEIFRDEAIAYADRIWTAGGDAELHVWSGGFHAFDIFAPHTVLSRGMVRTRNAWVEKILLD</sequence>
<dbReference type="GO" id="GO:0016787">
    <property type="term" value="F:hydrolase activity"/>
    <property type="evidence" value="ECO:0007669"/>
    <property type="project" value="UniProtKB-KW"/>
</dbReference>
<evidence type="ECO:0000313" key="3">
    <source>
        <dbReference type="EMBL" id="MEQ3541902.1"/>
    </source>
</evidence>
<dbReference type="Gene3D" id="3.40.50.1820">
    <property type="entry name" value="alpha/beta hydrolase"/>
    <property type="match status" value="1"/>
</dbReference>
<evidence type="ECO:0000313" key="4">
    <source>
        <dbReference type="Proteomes" id="UP001464923"/>
    </source>
</evidence>
<comment type="caution">
    <text evidence="3">The sequence shown here is derived from an EMBL/GenBank/DDBJ whole genome shotgun (WGS) entry which is preliminary data.</text>
</comment>
<gene>
    <name evidence="3" type="ORF">WHI96_24115</name>
</gene>
<dbReference type="InterPro" id="IPR050300">
    <property type="entry name" value="GDXG_lipolytic_enzyme"/>
</dbReference>